<proteinExistence type="predicted"/>
<feature type="transmembrane region" description="Helical" evidence="6">
    <location>
        <begin position="367"/>
        <end position="386"/>
    </location>
</feature>
<dbReference type="InterPro" id="IPR020846">
    <property type="entry name" value="MFS_dom"/>
</dbReference>
<dbReference type="InterPro" id="IPR036259">
    <property type="entry name" value="MFS_trans_sf"/>
</dbReference>
<dbReference type="AlphaFoldDB" id="A0A8J6NEB8"/>
<feature type="transmembrane region" description="Helical" evidence="6">
    <location>
        <begin position="212"/>
        <end position="235"/>
    </location>
</feature>
<evidence type="ECO:0000313" key="9">
    <source>
        <dbReference type="Proteomes" id="UP000614424"/>
    </source>
</evidence>
<evidence type="ECO:0000256" key="6">
    <source>
        <dbReference type="SAM" id="Phobius"/>
    </source>
</evidence>
<keyword evidence="3 6" id="KW-0812">Transmembrane</keyword>
<dbReference type="PANTHER" id="PTHR23519">
    <property type="entry name" value="AUTOPHAGY-RELATED PROTEIN 22"/>
    <property type="match status" value="1"/>
</dbReference>
<name>A0A8J6NEB8_9BACT</name>
<feature type="transmembrane region" description="Helical" evidence="6">
    <location>
        <begin position="57"/>
        <end position="75"/>
    </location>
</feature>
<evidence type="ECO:0000313" key="8">
    <source>
        <dbReference type="EMBL" id="MBC8316893.1"/>
    </source>
</evidence>
<feature type="transmembrane region" description="Helical" evidence="6">
    <location>
        <begin position="153"/>
        <end position="174"/>
    </location>
</feature>
<feature type="transmembrane region" description="Helical" evidence="6">
    <location>
        <begin position="247"/>
        <end position="266"/>
    </location>
</feature>
<gene>
    <name evidence="8" type="ORF">H8E41_03240</name>
</gene>
<dbReference type="InterPro" id="IPR050495">
    <property type="entry name" value="ATG22/LtaA_families"/>
</dbReference>
<accession>A0A8J6NEB8</accession>
<evidence type="ECO:0000259" key="7">
    <source>
        <dbReference type="PROSITE" id="PS50850"/>
    </source>
</evidence>
<dbReference type="InterPro" id="IPR024671">
    <property type="entry name" value="Atg22-like"/>
</dbReference>
<feature type="transmembrane region" description="Helical" evidence="6">
    <location>
        <begin position="87"/>
        <end position="108"/>
    </location>
</feature>
<keyword evidence="5 6" id="KW-0472">Membrane</keyword>
<reference evidence="8 9" key="1">
    <citation type="submission" date="2020-08" db="EMBL/GenBank/DDBJ databases">
        <title>Bridging the membrane lipid divide: bacteria of the FCB group superphylum have the potential to synthesize archaeal ether lipids.</title>
        <authorList>
            <person name="Villanueva L."/>
            <person name="Von Meijenfeldt F.A.B."/>
            <person name="Westbye A.B."/>
            <person name="Yadav S."/>
            <person name="Hopmans E.C."/>
            <person name="Dutilh B.E."/>
            <person name="Sinninghe Damste J.S."/>
        </authorList>
    </citation>
    <scope>NUCLEOTIDE SEQUENCE [LARGE SCALE GENOMIC DNA]</scope>
    <source>
        <strain evidence="8">NIOZ-UU47</strain>
    </source>
</reference>
<dbReference type="GO" id="GO:0012505">
    <property type="term" value="C:endomembrane system"/>
    <property type="evidence" value="ECO:0007669"/>
    <property type="project" value="UniProtKB-SubCell"/>
</dbReference>
<dbReference type="Pfam" id="PF11700">
    <property type="entry name" value="ATG22"/>
    <property type="match status" value="2"/>
</dbReference>
<comment type="caution">
    <text evidence="8">The sequence shown here is derived from an EMBL/GenBank/DDBJ whole genome shotgun (WGS) entry which is preliminary data.</text>
</comment>
<feature type="transmembrane region" description="Helical" evidence="6">
    <location>
        <begin position="336"/>
        <end position="361"/>
    </location>
</feature>
<evidence type="ECO:0000256" key="1">
    <source>
        <dbReference type="ARBA" id="ARBA00004127"/>
    </source>
</evidence>
<dbReference type="PROSITE" id="PS50850">
    <property type="entry name" value="MFS"/>
    <property type="match status" value="1"/>
</dbReference>
<evidence type="ECO:0000256" key="2">
    <source>
        <dbReference type="ARBA" id="ARBA00022448"/>
    </source>
</evidence>
<keyword evidence="4 6" id="KW-1133">Transmembrane helix</keyword>
<comment type="subcellular location">
    <subcellularLocation>
        <location evidence="1">Endomembrane system</location>
        <topology evidence="1">Multi-pass membrane protein</topology>
    </subcellularLocation>
</comment>
<feature type="transmembrane region" description="Helical" evidence="6">
    <location>
        <begin position="120"/>
        <end position="141"/>
    </location>
</feature>
<feature type="transmembrane region" description="Helical" evidence="6">
    <location>
        <begin position="302"/>
        <end position="324"/>
    </location>
</feature>
<dbReference type="GO" id="GO:0022857">
    <property type="term" value="F:transmembrane transporter activity"/>
    <property type="evidence" value="ECO:0007669"/>
    <property type="project" value="InterPro"/>
</dbReference>
<dbReference type="PANTHER" id="PTHR23519:SF1">
    <property type="entry name" value="AUTOPHAGY-RELATED PROTEIN 22"/>
    <property type="match status" value="1"/>
</dbReference>
<organism evidence="8 9">
    <name type="scientific">Candidatus Desulfobia pelagia</name>
    <dbReference type="NCBI Taxonomy" id="2841692"/>
    <lineage>
        <taxon>Bacteria</taxon>
        <taxon>Pseudomonadati</taxon>
        <taxon>Thermodesulfobacteriota</taxon>
        <taxon>Desulfobulbia</taxon>
        <taxon>Desulfobulbales</taxon>
        <taxon>Desulfobulbaceae</taxon>
        <taxon>Candidatus Desulfobia</taxon>
    </lineage>
</organism>
<dbReference type="SUPFAM" id="SSF103473">
    <property type="entry name" value="MFS general substrate transporter"/>
    <property type="match status" value="1"/>
</dbReference>
<feature type="domain" description="Major facilitator superfamily (MFS) profile" evidence="7">
    <location>
        <begin position="1"/>
        <end position="390"/>
    </location>
</feature>
<feature type="transmembrane region" description="Helical" evidence="6">
    <location>
        <begin position="24"/>
        <end position="45"/>
    </location>
</feature>
<evidence type="ECO:0000256" key="5">
    <source>
        <dbReference type="ARBA" id="ARBA00023136"/>
    </source>
</evidence>
<evidence type="ECO:0000256" key="3">
    <source>
        <dbReference type="ARBA" id="ARBA00022692"/>
    </source>
</evidence>
<dbReference type="Gene3D" id="1.20.1250.20">
    <property type="entry name" value="MFS general substrate transporter like domains"/>
    <property type="match status" value="2"/>
</dbReference>
<sequence>MAGFFPIFFKGYWNYGVDVSTSTFRLGLANSTGSLFVILLAPLLGAIADKGRTRKKFLFAFTLLGVVLSASLSLVPQGNWQIASLAYILAIIGFSGALIFYDSLLIGIASPDKRDMVSSIGFGAGYLGGGLLFGLNVFMALKPSFFGLPNAETAIRISFVMVSLWWIFFSLPLLRWVPEPPIQHAPQKGWESARHGVKQLISTFHEIRRLRVVFLFLIAYWLYIDGVDTIVRMAVDYGMSLGFDSNSLIVALLITQFVGFPSALVFGMIGGKIGTKKAILIGLCVYTGVTIWAVFMNSVIEFYGLAVVIGLVQGGVQSLSRSLYSRIIPQGQAAEFFGFYNMLGKFAAIIGPLLMGGLSILTGSPRISILSIVILFVSGGILLCFVDEKKGADLVREIR</sequence>
<dbReference type="EMBL" id="JACNJZ010000059">
    <property type="protein sequence ID" value="MBC8316893.1"/>
    <property type="molecule type" value="Genomic_DNA"/>
</dbReference>
<dbReference type="Proteomes" id="UP000614424">
    <property type="component" value="Unassembled WGS sequence"/>
</dbReference>
<feature type="transmembrane region" description="Helical" evidence="6">
    <location>
        <begin position="278"/>
        <end position="296"/>
    </location>
</feature>
<evidence type="ECO:0000256" key="4">
    <source>
        <dbReference type="ARBA" id="ARBA00022989"/>
    </source>
</evidence>
<protein>
    <submittedName>
        <fullName evidence="8">MFS transporter</fullName>
    </submittedName>
</protein>
<keyword evidence="2" id="KW-0813">Transport</keyword>